<dbReference type="RefSeq" id="XP_067493198.1">
    <property type="nucleotide sequence ID" value="XM_067630566.1"/>
</dbReference>
<accession>A0A437A8X4</accession>
<dbReference type="EMBL" id="SAEB01000003">
    <property type="protein sequence ID" value="RVD87654.1"/>
    <property type="molecule type" value="Genomic_DNA"/>
</dbReference>
<dbReference type="OrthoDB" id="4781at2759"/>
<keyword evidence="2" id="KW-0472">Membrane</keyword>
<dbReference type="InterPro" id="IPR050546">
    <property type="entry name" value="Glycosyl_Hydrlase_16"/>
</dbReference>
<dbReference type="GeneID" id="93584185"/>
<dbReference type="InterPro" id="IPR013320">
    <property type="entry name" value="ConA-like_dom_sf"/>
</dbReference>
<keyword evidence="2" id="KW-1133">Transmembrane helix</keyword>
<evidence type="ECO:0000313" key="5">
    <source>
        <dbReference type="Proteomes" id="UP000283090"/>
    </source>
</evidence>
<evidence type="ECO:0000259" key="3">
    <source>
        <dbReference type="PROSITE" id="PS51762"/>
    </source>
</evidence>
<dbReference type="PANTHER" id="PTHR10963:SF62">
    <property type="entry name" value="GLUCAN 1,3-BETA-GLUCOSIDASE"/>
    <property type="match status" value="1"/>
</dbReference>
<evidence type="ECO:0000256" key="2">
    <source>
        <dbReference type="SAM" id="Phobius"/>
    </source>
</evidence>
<keyword evidence="5" id="KW-1185">Reference proteome</keyword>
<dbReference type="Pfam" id="PF00722">
    <property type="entry name" value="Glyco_hydro_16"/>
    <property type="match status" value="1"/>
</dbReference>
<dbReference type="VEuPathDB" id="FungiDB:DFL_001874"/>
<organism evidence="4 5">
    <name type="scientific">Arthrobotrys flagrans</name>
    <name type="common">Nematode-trapping fungus</name>
    <name type="synonym">Trichothecium flagrans</name>
    <dbReference type="NCBI Taxonomy" id="97331"/>
    <lineage>
        <taxon>Eukaryota</taxon>
        <taxon>Fungi</taxon>
        <taxon>Dikarya</taxon>
        <taxon>Ascomycota</taxon>
        <taxon>Pezizomycotina</taxon>
        <taxon>Orbiliomycetes</taxon>
        <taxon>Orbiliales</taxon>
        <taxon>Orbiliaceae</taxon>
        <taxon>Arthrobotrys</taxon>
    </lineage>
</organism>
<dbReference type="Proteomes" id="UP000283090">
    <property type="component" value="Unassembled WGS sequence"/>
</dbReference>
<dbReference type="GO" id="GO:0005975">
    <property type="term" value="P:carbohydrate metabolic process"/>
    <property type="evidence" value="ECO:0007669"/>
    <property type="project" value="InterPro"/>
</dbReference>
<feature type="domain" description="GH16" evidence="3">
    <location>
        <begin position="113"/>
        <end position="442"/>
    </location>
</feature>
<proteinExistence type="predicted"/>
<dbReference type="InterPro" id="IPR000757">
    <property type="entry name" value="Beta-glucanase-like"/>
</dbReference>
<feature type="compositionally biased region" description="Polar residues" evidence="1">
    <location>
        <begin position="22"/>
        <end position="40"/>
    </location>
</feature>
<evidence type="ECO:0000256" key="1">
    <source>
        <dbReference type="SAM" id="MobiDB-lite"/>
    </source>
</evidence>
<dbReference type="PANTHER" id="PTHR10963">
    <property type="entry name" value="GLYCOSYL HYDROLASE-RELATED"/>
    <property type="match status" value="1"/>
</dbReference>
<feature type="region of interest" description="Disordered" evidence="1">
    <location>
        <begin position="1"/>
        <end position="43"/>
    </location>
</feature>
<dbReference type="PROSITE" id="PS51762">
    <property type="entry name" value="GH16_2"/>
    <property type="match status" value="1"/>
</dbReference>
<dbReference type="STRING" id="97331.A0A437A8X4"/>
<protein>
    <recommendedName>
        <fullName evidence="3">GH16 domain-containing protein</fullName>
    </recommendedName>
</protein>
<name>A0A437A8X4_ARTFL</name>
<reference evidence="4 5" key="1">
    <citation type="submission" date="2019-01" db="EMBL/GenBank/DDBJ databases">
        <title>Intercellular communication is required for trap formation in the nematode-trapping fungus Duddingtonia flagrans.</title>
        <authorList>
            <person name="Youssar L."/>
            <person name="Wernet V."/>
            <person name="Hensel N."/>
            <person name="Hildebrandt H.-G."/>
            <person name="Fischer R."/>
        </authorList>
    </citation>
    <scope>NUCLEOTIDE SEQUENCE [LARGE SCALE GENOMIC DNA]</scope>
    <source>
        <strain evidence="4 5">CBS H-5679</strain>
    </source>
</reference>
<sequence length="442" mass="50250">MDPDRSQFSPFVDPITPVGSVTPYTYGSEPNSNRGSSSALPSILGPQQRYFHSRRVPKGTVEKPWLEKKDPKEKWVTIIPLVGIFIGLAVSGYLVYDGYTSVIQHKYCPVYMEDFQNGFNSDVWTREVEVGGYGNGQFEYTTNTDENSYVKDGKLYIKPTLQDERLIVQENTINLIRQGICTSDIPKNCITSTNSTNGTIVNPVKSARINTKKSFSIKYGRVEVNAKLPLGKWLWPAIWMLPVEDTYGPWPRSGEIDIMESRGNDYRYPQGGNDIVSSALHWGPDNAHDAWWMTNVKHRALHTTYSAGFNTFGIEWSDKYMFTYVNSRLLQVLYTKFESKGLWERGNFPLSSANGTRYGNPWEISKNPNAPFDQSFYLILNVAVGGTNGWFEDGVDGKPWVDASPNAKKEFWNARNIWAADWDKNDNHAMIVDSVKMWQECD</sequence>
<comment type="caution">
    <text evidence="4">The sequence shown here is derived from an EMBL/GenBank/DDBJ whole genome shotgun (WGS) entry which is preliminary data.</text>
</comment>
<dbReference type="SUPFAM" id="SSF49899">
    <property type="entry name" value="Concanavalin A-like lectins/glucanases"/>
    <property type="match status" value="1"/>
</dbReference>
<evidence type="ECO:0000313" key="4">
    <source>
        <dbReference type="EMBL" id="RVD87654.1"/>
    </source>
</evidence>
<feature type="transmembrane region" description="Helical" evidence="2">
    <location>
        <begin position="75"/>
        <end position="96"/>
    </location>
</feature>
<dbReference type="Gene3D" id="2.60.120.200">
    <property type="match status" value="1"/>
</dbReference>
<gene>
    <name evidence="4" type="ORF">DFL_001874</name>
</gene>
<dbReference type="AlphaFoldDB" id="A0A437A8X4"/>
<keyword evidence="2" id="KW-0812">Transmembrane</keyword>
<dbReference type="GO" id="GO:0004553">
    <property type="term" value="F:hydrolase activity, hydrolyzing O-glycosyl compounds"/>
    <property type="evidence" value="ECO:0007669"/>
    <property type="project" value="InterPro"/>
</dbReference>
<dbReference type="FunFam" id="2.60.120.200:FF:000178">
    <property type="entry name" value="Glycoside hydrolase family 16 protein"/>
    <property type="match status" value="1"/>
</dbReference>